<comment type="caution">
    <text evidence="8">The sequence shown here is derived from an EMBL/GenBank/DDBJ whole genome shotgun (WGS) entry which is preliminary data.</text>
</comment>
<evidence type="ECO:0000256" key="3">
    <source>
        <dbReference type="ARBA" id="ARBA00012953"/>
    </source>
</evidence>
<comment type="catalytic activity">
    <reaction evidence="7">
        <text>(2R)-O-phospho-3-sulfolactate + H2O = (2R)-3-sulfolactate + phosphate</text>
        <dbReference type="Rhea" id="RHEA:23416"/>
        <dbReference type="ChEBI" id="CHEBI:15377"/>
        <dbReference type="ChEBI" id="CHEBI:15597"/>
        <dbReference type="ChEBI" id="CHEBI:43474"/>
        <dbReference type="ChEBI" id="CHEBI:58738"/>
        <dbReference type="EC" id="3.1.3.71"/>
    </reaction>
</comment>
<proteinExistence type="inferred from homology"/>
<evidence type="ECO:0000313" key="9">
    <source>
        <dbReference type="Proteomes" id="UP001597178"/>
    </source>
</evidence>
<evidence type="ECO:0000256" key="6">
    <source>
        <dbReference type="ARBA" id="ARBA00022842"/>
    </source>
</evidence>
<dbReference type="Gene3D" id="3.90.1560.10">
    <property type="entry name" value="ComB-like"/>
    <property type="match status" value="1"/>
</dbReference>
<evidence type="ECO:0000256" key="1">
    <source>
        <dbReference type="ARBA" id="ARBA00001946"/>
    </source>
</evidence>
<sequence length="230" mass="25792">MRITIYQGAATPPTTAEITIVIDVIRAFTLAHYAFLQGVNRICLAETVTQAFQIKQKNPEYLLAGEEGGYAIKGFDLDNSPYHLQKQTISGKTLVLKTTNGVRAALNSLSSDHLFVTGLTNARQTADFIRDRMAGENEKKIHIIASHPDGDDDLACAEYIKDTLENTHAVSVRDMKERIINSQAAEKFFDERNTAFTQEDIDHCIRELDTNFVMKVDKTTEIPMIERVKV</sequence>
<dbReference type="SUPFAM" id="SSF142823">
    <property type="entry name" value="ComB-like"/>
    <property type="match status" value="1"/>
</dbReference>
<dbReference type="Proteomes" id="UP001597178">
    <property type="component" value="Unassembled WGS sequence"/>
</dbReference>
<evidence type="ECO:0000256" key="7">
    <source>
        <dbReference type="ARBA" id="ARBA00033711"/>
    </source>
</evidence>
<name>A0ABW3ZY65_9BACI</name>
<dbReference type="PANTHER" id="PTHR37311:SF1">
    <property type="entry name" value="2-PHOSPHOSULFOLACTATE PHOSPHATASE-RELATED"/>
    <property type="match status" value="1"/>
</dbReference>
<dbReference type="InterPro" id="IPR036702">
    <property type="entry name" value="ComB-like_sf"/>
</dbReference>
<dbReference type="Pfam" id="PF04029">
    <property type="entry name" value="2-ph_phosp"/>
    <property type="match status" value="1"/>
</dbReference>
<dbReference type="InterPro" id="IPR005238">
    <property type="entry name" value="ComB-like"/>
</dbReference>
<evidence type="ECO:0000256" key="4">
    <source>
        <dbReference type="ARBA" id="ARBA00021948"/>
    </source>
</evidence>
<dbReference type="PANTHER" id="PTHR37311">
    <property type="entry name" value="2-PHOSPHOSULFOLACTATE PHOSPHATASE-RELATED"/>
    <property type="match status" value="1"/>
</dbReference>
<accession>A0ABW3ZY65</accession>
<dbReference type="RefSeq" id="WP_382402608.1">
    <property type="nucleotide sequence ID" value="NZ_JBHTNH010000056.1"/>
</dbReference>
<dbReference type="EC" id="3.1.3.71" evidence="3"/>
<reference evidence="9" key="1">
    <citation type="journal article" date="2019" name="Int. J. Syst. Evol. Microbiol.">
        <title>The Global Catalogue of Microorganisms (GCM) 10K type strain sequencing project: providing services to taxonomists for standard genome sequencing and annotation.</title>
        <authorList>
            <consortium name="The Broad Institute Genomics Platform"/>
            <consortium name="The Broad Institute Genome Sequencing Center for Infectious Disease"/>
            <person name="Wu L."/>
            <person name="Ma J."/>
        </authorList>
    </citation>
    <scope>NUCLEOTIDE SEQUENCE [LARGE SCALE GENOMIC DNA]</scope>
    <source>
        <strain evidence="9">CCUG 54822</strain>
    </source>
</reference>
<dbReference type="EMBL" id="JBHTNH010000056">
    <property type="protein sequence ID" value="MFD1363355.1"/>
    <property type="molecule type" value="Genomic_DNA"/>
</dbReference>
<evidence type="ECO:0000256" key="5">
    <source>
        <dbReference type="ARBA" id="ARBA00022801"/>
    </source>
</evidence>
<gene>
    <name evidence="8" type="ORF">ACFQ4A_17240</name>
</gene>
<comment type="similarity">
    <text evidence="2">Belongs to the ComB family.</text>
</comment>
<comment type="cofactor">
    <cofactor evidence="1">
        <name>Mg(2+)</name>
        <dbReference type="ChEBI" id="CHEBI:18420"/>
    </cofactor>
</comment>
<evidence type="ECO:0000256" key="2">
    <source>
        <dbReference type="ARBA" id="ARBA00009997"/>
    </source>
</evidence>
<keyword evidence="9" id="KW-1185">Reference proteome</keyword>
<protein>
    <recommendedName>
        <fullName evidence="4">Probable 2-phosphosulfolactate phosphatase</fullName>
        <ecNumber evidence="3">3.1.3.71</ecNumber>
    </recommendedName>
</protein>
<organism evidence="8 9">
    <name type="scientific">Lentibacillus salinarum</name>
    <dbReference type="NCBI Taxonomy" id="446820"/>
    <lineage>
        <taxon>Bacteria</taxon>
        <taxon>Bacillati</taxon>
        <taxon>Bacillota</taxon>
        <taxon>Bacilli</taxon>
        <taxon>Bacillales</taxon>
        <taxon>Bacillaceae</taxon>
        <taxon>Lentibacillus</taxon>
    </lineage>
</organism>
<evidence type="ECO:0000313" key="8">
    <source>
        <dbReference type="EMBL" id="MFD1363355.1"/>
    </source>
</evidence>
<keyword evidence="6" id="KW-0460">Magnesium</keyword>
<keyword evidence="5" id="KW-0378">Hydrolase</keyword>